<organism evidence="2 3">
    <name type="scientific">Phaeosphaeria nodorum (strain SN15 / ATCC MYA-4574 / FGSC 10173)</name>
    <name type="common">Glume blotch fungus</name>
    <name type="synonym">Parastagonospora nodorum</name>
    <dbReference type="NCBI Taxonomy" id="321614"/>
    <lineage>
        <taxon>Eukaryota</taxon>
        <taxon>Fungi</taxon>
        <taxon>Dikarya</taxon>
        <taxon>Ascomycota</taxon>
        <taxon>Pezizomycotina</taxon>
        <taxon>Dothideomycetes</taxon>
        <taxon>Pleosporomycetidae</taxon>
        <taxon>Pleosporales</taxon>
        <taxon>Pleosporineae</taxon>
        <taxon>Phaeosphaeriaceae</taxon>
        <taxon>Parastagonospora</taxon>
    </lineage>
</organism>
<evidence type="ECO:0000256" key="1">
    <source>
        <dbReference type="SAM" id="SignalP"/>
    </source>
</evidence>
<keyword evidence="1" id="KW-0732">Signal</keyword>
<name>A0A7U2ICE8_PHANO</name>
<gene>
    <name evidence="2" type="ORF">JI435_124480</name>
</gene>
<protein>
    <submittedName>
        <fullName evidence="2">Uncharacterized protein</fullName>
    </submittedName>
</protein>
<sequence>MRSTFFITTFALAASAIATPTPQRPVPGAPADPGVRVPKGTFCTFTSQEGVLGCNTGDGGTFNIIDGKISGCAGCTKENGFGK</sequence>
<evidence type="ECO:0000313" key="2">
    <source>
        <dbReference type="EMBL" id="QRD07254.1"/>
    </source>
</evidence>
<dbReference type="VEuPathDB" id="FungiDB:JI435_124480"/>
<dbReference type="RefSeq" id="XP_001802671.1">
    <property type="nucleotide sequence ID" value="XM_001802619.1"/>
</dbReference>
<accession>A0A7U2ICE8</accession>
<feature type="chain" id="PRO_5034280362" evidence="1">
    <location>
        <begin position="19"/>
        <end position="83"/>
    </location>
</feature>
<dbReference type="EMBL" id="CP069044">
    <property type="protein sequence ID" value="QRD07254.1"/>
    <property type="molecule type" value="Genomic_DNA"/>
</dbReference>
<feature type="signal peptide" evidence="1">
    <location>
        <begin position="1"/>
        <end position="18"/>
    </location>
</feature>
<dbReference type="Proteomes" id="UP000663193">
    <property type="component" value="Chromosome 22"/>
</dbReference>
<keyword evidence="3" id="KW-1185">Reference proteome</keyword>
<evidence type="ECO:0000313" key="3">
    <source>
        <dbReference type="Proteomes" id="UP000663193"/>
    </source>
</evidence>
<reference evidence="3" key="1">
    <citation type="journal article" date="2021" name="BMC Genomics">
        <title>Chromosome-level genome assembly and manually-curated proteome of model necrotroph Parastagonospora nodorum Sn15 reveals a genome-wide trove of candidate effector homologs, and redundancy of virulence-related functions within an accessory chromosome.</title>
        <authorList>
            <person name="Bertazzoni S."/>
            <person name="Jones D.A.B."/>
            <person name="Phan H.T."/>
            <person name="Tan K.-C."/>
            <person name="Hane J.K."/>
        </authorList>
    </citation>
    <scope>NUCLEOTIDE SEQUENCE [LARGE SCALE GENOMIC DNA]</scope>
    <source>
        <strain evidence="3">SN15 / ATCC MYA-4574 / FGSC 10173)</strain>
    </source>
</reference>
<proteinExistence type="predicted"/>
<dbReference type="OrthoDB" id="5239071at2759"/>
<dbReference type="KEGG" id="pno:SNOG_12448"/>
<dbReference type="AlphaFoldDB" id="A0A7U2ICE8"/>